<name>A0A1G9IMR5_9FLAO</name>
<dbReference type="Proteomes" id="UP000199440">
    <property type="component" value="Unassembled WGS sequence"/>
</dbReference>
<dbReference type="RefSeq" id="WP_089884378.1">
    <property type="nucleotide sequence ID" value="NZ_FNGV01000001.1"/>
</dbReference>
<dbReference type="Pfam" id="PF24981">
    <property type="entry name" value="Beta-prop_ATRN-LZTR1"/>
    <property type="match status" value="1"/>
</dbReference>
<dbReference type="InterPro" id="IPR006652">
    <property type="entry name" value="Kelch_1"/>
</dbReference>
<dbReference type="EMBL" id="FNGV01000001">
    <property type="protein sequence ID" value="SDL26184.1"/>
    <property type="molecule type" value="Genomic_DNA"/>
</dbReference>
<dbReference type="InterPro" id="IPR011043">
    <property type="entry name" value="Gal_Oxase/kelch_b-propeller"/>
</dbReference>
<dbReference type="SMART" id="SM00612">
    <property type="entry name" value="Kelch"/>
    <property type="match status" value="5"/>
</dbReference>
<reference evidence="5 6" key="1">
    <citation type="submission" date="2016-10" db="EMBL/GenBank/DDBJ databases">
        <authorList>
            <person name="de Groot N.N."/>
        </authorList>
    </citation>
    <scope>NUCLEOTIDE SEQUENCE [LARGE SCALE GENOMIC DNA]</scope>
    <source>
        <strain evidence="5 6">DSM 19886</strain>
    </source>
</reference>
<dbReference type="STRING" id="192904.SAMN04488514_101192"/>
<evidence type="ECO:0000259" key="4">
    <source>
        <dbReference type="Pfam" id="PF24981"/>
    </source>
</evidence>
<protein>
    <submittedName>
        <fullName evidence="5">N-acetylneuraminic acid mutarotase</fullName>
    </submittedName>
</protein>
<gene>
    <name evidence="5" type="ORF">SAMN04488514_101192</name>
</gene>
<feature type="domain" description="Attractin/MKLN-like beta-propeller" evidence="4">
    <location>
        <begin position="19"/>
        <end position="263"/>
    </location>
</feature>
<organism evidence="5 6">
    <name type="scientific">Kriegella aquimaris</name>
    <dbReference type="NCBI Taxonomy" id="192904"/>
    <lineage>
        <taxon>Bacteria</taxon>
        <taxon>Pseudomonadati</taxon>
        <taxon>Bacteroidota</taxon>
        <taxon>Flavobacteriia</taxon>
        <taxon>Flavobacteriales</taxon>
        <taxon>Flavobacteriaceae</taxon>
        <taxon>Kriegella</taxon>
    </lineage>
</organism>
<feature type="chain" id="PRO_5011495582" evidence="3">
    <location>
        <begin position="21"/>
        <end position="323"/>
    </location>
</feature>
<keyword evidence="1" id="KW-0880">Kelch repeat</keyword>
<proteinExistence type="predicted"/>
<keyword evidence="6" id="KW-1185">Reference proteome</keyword>
<dbReference type="PANTHER" id="PTHR46344:SF27">
    <property type="entry name" value="KELCH REPEAT SUPERFAMILY PROTEIN"/>
    <property type="match status" value="1"/>
</dbReference>
<feature type="signal peptide" evidence="3">
    <location>
        <begin position="1"/>
        <end position="20"/>
    </location>
</feature>
<sequence>MLRVISFFSFLLIVSTSLHAQWKTLEPQEDCTKRHECGFVAHDNGLYLVGGRGIKPVEKYDVKQNTWKAMAPTPLEIHHLTPVSVNGKIYVVGGLSGKYPEEQPLTHVYAFDAKTNSWDKVFEIPENRRRGGAGAAVYKNKIYIVNGITFGHTSGTNAMFDVFDPVKKTWTVLDDAPNIRDHSSAVIVGNKLIALGGRNTSYHEPGNFTAFFSTVKNEVDYYDFKTEKWATYSSALPAPSAGGGAVQLNNKVYYVGGETGEKLANNQMYAFDPKTDVWEKKAFLNQGRHGTNAVINKGLIYIAAGCANRGGSPEINSIEVYSE</sequence>
<evidence type="ECO:0000256" key="1">
    <source>
        <dbReference type="ARBA" id="ARBA00022441"/>
    </source>
</evidence>
<dbReference type="Gene3D" id="2.120.10.80">
    <property type="entry name" value="Kelch-type beta propeller"/>
    <property type="match status" value="2"/>
</dbReference>
<dbReference type="SUPFAM" id="SSF50965">
    <property type="entry name" value="Galactose oxidase, central domain"/>
    <property type="match status" value="1"/>
</dbReference>
<evidence type="ECO:0000256" key="3">
    <source>
        <dbReference type="SAM" id="SignalP"/>
    </source>
</evidence>
<keyword evidence="3" id="KW-0732">Signal</keyword>
<evidence type="ECO:0000313" key="5">
    <source>
        <dbReference type="EMBL" id="SDL26184.1"/>
    </source>
</evidence>
<evidence type="ECO:0000256" key="2">
    <source>
        <dbReference type="ARBA" id="ARBA00022737"/>
    </source>
</evidence>
<keyword evidence="2" id="KW-0677">Repeat</keyword>
<dbReference type="PANTHER" id="PTHR46344">
    <property type="entry name" value="OS02G0202900 PROTEIN"/>
    <property type="match status" value="1"/>
</dbReference>
<dbReference type="InterPro" id="IPR015915">
    <property type="entry name" value="Kelch-typ_b-propeller"/>
</dbReference>
<accession>A0A1G9IMR5</accession>
<dbReference type="InterPro" id="IPR056737">
    <property type="entry name" value="Beta-prop_ATRN-MKLN-like"/>
</dbReference>
<evidence type="ECO:0000313" key="6">
    <source>
        <dbReference type="Proteomes" id="UP000199440"/>
    </source>
</evidence>
<dbReference type="OrthoDB" id="996574at2"/>
<dbReference type="AlphaFoldDB" id="A0A1G9IMR5"/>